<dbReference type="InterPro" id="IPR036206">
    <property type="entry name" value="ThiamineP_synth_sf"/>
</dbReference>
<evidence type="ECO:0000256" key="16">
    <source>
        <dbReference type="ARBA" id="ARBA00047851"/>
    </source>
</evidence>
<dbReference type="InterPro" id="IPR022998">
    <property type="entry name" value="ThiamineP_synth_TenI"/>
</dbReference>
<evidence type="ECO:0000256" key="17">
    <source>
        <dbReference type="ARBA" id="ARBA00047883"/>
    </source>
</evidence>
<evidence type="ECO:0000256" key="9">
    <source>
        <dbReference type="ARBA" id="ARBA00022741"/>
    </source>
</evidence>
<evidence type="ECO:0000256" key="2">
    <source>
        <dbReference type="ARBA" id="ARBA00000565"/>
    </source>
</evidence>
<accession>A0ABY3RSD5</accession>
<feature type="binding site" evidence="18">
    <location>
        <position position="97"/>
    </location>
    <ligand>
        <name>Mg(2+)</name>
        <dbReference type="ChEBI" id="CHEBI:18420"/>
    </ligand>
</feature>
<evidence type="ECO:0000256" key="12">
    <source>
        <dbReference type="ARBA" id="ARBA00022842"/>
    </source>
</evidence>
<evidence type="ECO:0000256" key="1">
    <source>
        <dbReference type="ARBA" id="ARBA00000151"/>
    </source>
</evidence>
<evidence type="ECO:0000259" key="20">
    <source>
        <dbReference type="Pfam" id="PF03070"/>
    </source>
</evidence>
<feature type="binding site" evidence="18">
    <location>
        <begin position="196"/>
        <end position="197"/>
    </location>
    <ligand>
        <name>2-[(2R,5Z)-2-carboxy-4-methylthiazol-5(2H)-ylidene]ethyl phosphate</name>
        <dbReference type="ChEBI" id="CHEBI:62899"/>
    </ligand>
</feature>
<comment type="catalytic activity">
    <reaction evidence="17 18">
        <text>2-[(2R,5Z)-2-carboxy-4-methylthiazol-5(2H)-ylidene]ethyl phosphate + 4-amino-2-methyl-5-(diphosphooxymethyl)pyrimidine + 2 H(+) = thiamine phosphate + CO2 + diphosphate</text>
        <dbReference type="Rhea" id="RHEA:47844"/>
        <dbReference type="ChEBI" id="CHEBI:15378"/>
        <dbReference type="ChEBI" id="CHEBI:16526"/>
        <dbReference type="ChEBI" id="CHEBI:33019"/>
        <dbReference type="ChEBI" id="CHEBI:37575"/>
        <dbReference type="ChEBI" id="CHEBI:57841"/>
        <dbReference type="ChEBI" id="CHEBI:62899"/>
        <dbReference type="EC" id="2.5.1.3"/>
    </reaction>
</comment>
<keyword evidence="13 18" id="KW-0784">Thiamine biosynthesis</keyword>
<dbReference type="InterPro" id="IPR034291">
    <property type="entry name" value="TMP_synthase"/>
</dbReference>
<gene>
    <name evidence="18" type="primary">thiE</name>
    <name evidence="22" type="ORF">K8F61_01815</name>
</gene>
<evidence type="ECO:0000256" key="4">
    <source>
        <dbReference type="ARBA" id="ARBA00003848"/>
    </source>
</evidence>
<keyword evidence="10 22" id="KW-0418">Kinase</keyword>
<evidence type="ECO:0000256" key="13">
    <source>
        <dbReference type="ARBA" id="ARBA00022977"/>
    </source>
</evidence>
<keyword evidence="14" id="KW-0511">Multifunctional enzyme</keyword>
<evidence type="ECO:0000256" key="7">
    <source>
        <dbReference type="ARBA" id="ARBA00022679"/>
    </source>
</evidence>
<feature type="domain" description="Thiaminase-2/PQQC" evidence="20">
    <location>
        <begin position="517"/>
        <end position="583"/>
    </location>
</feature>
<feature type="binding site" evidence="18">
    <location>
        <position position="176"/>
    </location>
    <ligand>
        <name>2-[(2R,5Z)-2-carboxy-4-methylthiazol-5(2H)-ylidene]ethyl phosphate</name>
        <dbReference type="ChEBI" id="CHEBI:62899"/>
    </ligand>
</feature>
<organism evidence="22 23">
    <name type="scientific">Microbacterium resistens</name>
    <dbReference type="NCBI Taxonomy" id="156977"/>
    <lineage>
        <taxon>Bacteria</taxon>
        <taxon>Bacillati</taxon>
        <taxon>Actinomycetota</taxon>
        <taxon>Actinomycetes</taxon>
        <taxon>Micrococcales</taxon>
        <taxon>Microbacteriaceae</taxon>
        <taxon>Microbacterium</taxon>
    </lineage>
</organism>
<dbReference type="EC" id="2.5.1.3" evidence="18"/>
<dbReference type="InterPro" id="IPR029056">
    <property type="entry name" value="Ribokinase-like"/>
</dbReference>
<dbReference type="NCBIfam" id="TIGR00693">
    <property type="entry name" value="thiE"/>
    <property type="match status" value="1"/>
</dbReference>
<comment type="cofactor">
    <cofactor evidence="18">
        <name>Mg(2+)</name>
        <dbReference type="ChEBI" id="CHEBI:18420"/>
    </cofactor>
    <text evidence="18">Binds 1 Mg(2+) ion per subunit.</text>
</comment>
<feature type="binding site" evidence="18">
    <location>
        <begin position="41"/>
        <end position="45"/>
    </location>
    <ligand>
        <name>4-amino-2-methyl-5-(diphosphooxymethyl)pyrimidine</name>
        <dbReference type="ChEBI" id="CHEBI:57841"/>
    </ligand>
</feature>
<dbReference type="Pfam" id="PF02581">
    <property type="entry name" value="TMP-TENI"/>
    <property type="match status" value="1"/>
</dbReference>
<evidence type="ECO:0000313" key="23">
    <source>
        <dbReference type="Proteomes" id="UP001199642"/>
    </source>
</evidence>
<dbReference type="NCBIfam" id="NF011301">
    <property type="entry name" value="PRK14713.1"/>
    <property type="match status" value="1"/>
</dbReference>
<dbReference type="PANTHER" id="PTHR20858:SF17">
    <property type="entry name" value="HYDROXYMETHYLPYRIMIDINE_PHOSPHOMETHYLPYRIMIDINE KINASE THI20-RELATED"/>
    <property type="match status" value="1"/>
</dbReference>
<dbReference type="SUPFAM" id="SSF51391">
    <property type="entry name" value="Thiamin phosphate synthase"/>
    <property type="match status" value="1"/>
</dbReference>
<keyword evidence="8 18" id="KW-0479">Metal-binding</keyword>
<evidence type="ECO:0000256" key="15">
    <source>
        <dbReference type="ARBA" id="ARBA00047334"/>
    </source>
</evidence>
<dbReference type="CDD" id="cd01169">
    <property type="entry name" value="HMPP_kinase"/>
    <property type="match status" value="1"/>
</dbReference>
<comment type="catalytic activity">
    <reaction evidence="15 18">
        <text>4-methyl-5-(2-phosphooxyethyl)-thiazole + 4-amino-2-methyl-5-(diphosphooxymethyl)pyrimidine + H(+) = thiamine phosphate + diphosphate</text>
        <dbReference type="Rhea" id="RHEA:22328"/>
        <dbReference type="ChEBI" id="CHEBI:15378"/>
        <dbReference type="ChEBI" id="CHEBI:33019"/>
        <dbReference type="ChEBI" id="CHEBI:37575"/>
        <dbReference type="ChEBI" id="CHEBI:57841"/>
        <dbReference type="ChEBI" id="CHEBI:58296"/>
        <dbReference type="EC" id="2.5.1.3"/>
    </reaction>
</comment>
<feature type="binding site" evidence="18">
    <location>
        <position position="148"/>
    </location>
    <ligand>
        <name>4-amino-2-methyl-5-(diphosphooxymethyl)pyrimidine</name>
        <dbReference type="ChEBI" id="CHEBI:57841"/>
    </ligand>
</feature>
<dbReference type="InterPro" id="IPR016084">
    <property type="entry name" value="Haem_Oase-like_multi-hlx"/>
</dbReference>
<dbReference type="Pfam" id="PF03070">
    <property type="entry name" value="TENA_THI-4"/>
    <property type="match status" value="2"/>
</dbReference>
<evidence type="ECO:0000313" key="22">
    <source>
        <dbReference type="EMBL" id="UGS26983.1"/>
    </source>
</evidence>
<dbReference type="CDD" id="cd00564">
    <property type="entry name" value="TMP_TenI"/>
    <property type="match status" value="1"/>
</dbReference>
<dbReference type="InterPro" id="IPR013785">
    <property type="entry name" value="Aldolase_TIM"/>
</dbReference>
<dbReference type="SUPFAM" id="SSF53613">
    <property type="entry name" value="Ribokinase-like"/>
    <property type="match status" value="1"/>
</dbReference>
<protein>
    <recommendedName>
        <fullName evidence="18">Thiamine-phosphate synthase</fullName>
        <shortName evidence="18">TP synthase</shortName>
        <shortName evidence="18">TPS</shortName>
        <ecNumber evidence="18">2.5.1.3</ecNumber>
    </recommendedName>
    <alternativeName>
        <fullName evidence="18">Thiamine-phosphate pyrophosphorylase</fullName>
        <shortName evidence="18">TMP pyrophosphorylase</shortName>
        <shortName evidence="18">TMP-PPase</shortName>
    </alternativeName>
</protein>
<dbReference type="InterPro" id="IPR004305">
    <property type="entry name" value="Thiaminase-2/PQQC"/>
</dbReference>
<feature type="domain" description="Thiamine phosphate synthase/TenI" evidence="19">
    <location>
        <begin position="11"/>
        <end position="199"/>
    </location>
</feature>
<keyword evidence="11" id="KW-0067">ATP-binding</keyword>
<evidence type="ECO:0000256" key="8">
    <source>
        <dbReference type="ARBA" id="ARBA00022723"/>
    </source>
</evidence>
<feature type="binding site" evidence="18">
    <location>
        <position position="73"/>
    </location>
    <ligand>
        <name>Mg(2+)</name>
        <dbReference type="ChEBI" id="CHEBI:18420"/>
    </ligand>
</feature>
<evidence type="ECO:0000256" key="3">
    <source>
        <dbReference type="ARBA" id="ARBA00003814"/>
    </source>
</evidence>
<evidence type="ECO:0000256" key="11">
    <source>
        <dbReference type="ARBA" id="ARBA00022840"/>
    </source>
</evidence>
<dbReference type="RefSeq" id="WP_231820489.1">
    <property type="nucleotide sequence ID" value="NZ_CP082781.1"/>
</dbReference>
<dbReference type="HAMAP" id="MF_00097">
    <property type="entry name" value="TMP_synthase"/>
    <property type="match status" value="1"/>
</dbReference>
<dbReference type="Pfam" id="PF08543">
    <property type="entry name" value="Phos_pyr_kin"/>
    <property type="match status" value="1"/>
</dbReference>
<sequence length="738" mass="76696">MSGLDPRDLALYLVTDAALAGPRGVAHVVAAAVDGGVRIVQLREKHAPDAAVAAQLVELSDVIGGRALLLVDDRIDAAVEARRRGARVDGVHLGQSDASVLRAREMLGPDAVIGLTANTRAHLDGVRALPEGTVDYLGVGVIRPTATKPDHPPALGVDGFAALAAESPVPCVAIGGITAEDVPALRAAGAAGVAVVSALCAAPDPREAARELRRRWRRPGPARVLSIAGSDPSGGAGIQADLKSIAAHGGYGMAAITALTAQNTRGVRGVHVPDPVFLRAQLDAIADDIEIDAVKIGMLATSEVIETVGDWLAQSRPPAVVVDPVMVATSGDRLLDARAERALTELLRRADLITPNLAELAVLTGEPTAPTWTEALAQAGRLSATLGVAVLVKGGHLPGADAPDALVRGSDVREFPGHRIETTATHGTGCSLSAGIATRRARGEDWAEAVRRTRQWLRDALRGGEALGVGAGHGPVDHFVGQHPAADASGAAPDAREIEAEWWAAIAPVRAAIDDLPFIRGLAEGTLSDADFRSYLAQDALYLRDYARVLAAASRSAPSSTEQAFWAEAARGAIEGELELHAQWLMPGADKGPGPEGGEGAGKRETVFSAAPGPITTAYLDHLRAVAFDAEHAVLIAALLPCFWLYTDLGVRLQSGELGAQAQDPGHPYASWLATYADPAFAEATRTAIDIVTGAAASAGARTRRRMRAAFVRSAELEHAFFAAPLAAGERERERVGA</sequence>
<dbReference type="Gene3D" id="1.20.910.10">
    <property type="entry name" value="Heme oxygenase-like"/>
    <property type="match status" value="1"/>
</dbReference>
<dbReference type="InterPro" id="IPR004399">
    <property type="entry name" value="HMP/HMP-P_kinase_dom"/>
</dbReference>
<evidence type="ECO:0000259" key="19">
    <source>
        <dbReference type="Pfam" id="PF02581"/>
    </source>
</evidence>
<comment type="function">
    <text evidence="4">Catalyzes the phosphorylation of hydroxymethylpyrimidine phosphate (HMP-P) to HMP-PP, and of HMP to HMP-P.</text>
</comment>
<dbReference type="GO" id="GO:0008902">
    <property type="term" value="F:hydroxymethylpyrimidine kinase activity"/>
    <property type="evidence" value="ECO:0007669"/>
    <property type="project" value="UniProtKB-EC"/>
</dbReference>
<comment type="pathway">
    <text evidence="6 18">Cofactor biosynthesis; thiamine diphosphate biosynthesis; thiamine phosphate from 4-amino-2-methyl-5-diphosphomethylpyrimidine and 4-methyl-5-(2-phosphoethyl)-thiazole: step 1/1.</text>
</comment>
<feature type="binding site" evidence="18">
    <location>
        <position position="72"/>
    </location>
    <ligand>
        <name>4-amino-2-methyl-5-(diphosphooxymethyl)pyrimidine</name>
        <dbReference type="ChEBI" id="CHEBI:57841"/>
    </ligand>
</feature>
<keyword evidence="23" id="KW-1185">Reference proteome</keyword>
<comment type="function">
    <text evidence="3 18">Condenses 4-methyl-5-(beta-hydroxyethyl)thiazole monophosphate (THZ-P) and 2-methyl-4-amino-5-hydroxymethyl pyrimidine pyrophosphate (HMP-PP) to form thiamine monophosphate (TMP).</text>
</comment>
<comment type="similarity">
    <text evidence="18">Belongs to the thiamine-phosphate synthase family.</text>
</comment>
<dbReference type="PANTHER" id="PTHR20858">
    <property type="entry name" value="PHOSPHOMETHYLPYRIMIDINE KINASE"/>
    <property type="match status" value="1"/>
</dbReference>
<dbReference type="CDD" id="cd19365">
    <property type="entry name" value="TenA_C-like"/>
    <property type="match status" value="1"/>
</dbReference>
<dbReference type="NCBIfam" id="TIGR00097">
    <property type="entry name" value="HMP-P_kinase"/>
    <property type="match status" value="1"/>
</dbReference>
<dbReference type="EMBL" id="CP082781">
    <property type="protein sequence ID" value="UGS26983.1"/>
    <property type="molecule type" value="Genomic_DNA"/>
</dbReference>
<evidence type="ECO:0000256" key="18">
    <source>
        <dbReference type="HAMAP-Rule" id="MF_00097"/>
    </source>
</evidence>
<feature type="binding site" evidence="18">
    <location>
        <begin position="145"/>
        <end position="147"/>
    </location>
    <ligand>
        <name>2-[(2R,5Z)-2-carboxy-4-methylthiazol-5(2H)-ylidene]ethyl phosphate</name>
        <dbReference type="ChEBI" id="CHEBI:62899"/>
    </ligand>
</feature>
<keyword evidence="7 18" id="KW-0808">Transferase</keyword>
<dbReference type="InterPro" id="IPR013749">
    <property type="entry name" value="PM/HMP-P_kinase-1"/>
</dbReference>
<comment type="catalytic activity">
    <reaction evidence="16 18">
        <text>2-(2-carboxy-4-methylthiazol-5-yl)ethyl phosphate + 4-amino-2-methyl-5-(diphosphooxymethyl)pyrimidine + 2 H(+) = thiamine phosphate + CO2 + diphosphate</text>
        <dbReference type="Rhea" id="RHEA:47848"/>
        <dbReference type="ChEBI" id="CHEBI:15378"/>
        <dbReference type="ChEBI" id="CHEBI:16526"/>
        <dbReference type="ChEBI" id="CHEBI:33019"/>
        <dbReference type="ChEBI" id="CHEBI:37575"/>
        <dbReference type="ChEBI" id="CHEBI:57841"/>
        <dbReference type="ChEBI" id="CHEBI:62890"/>
        <dbReference type="EC" id="2.5.1.3"/>
    </reaction>
</comment>
<comment type="catalytic activity">
    <reaction evidence="1">
        <text>4-amino-5-hydroxymethyl-2-methylpyrimidine + ATP = 4-amino-2-methyl-5-(phosphooxymethyl)pyrimidine + ADP + H(+)</text>
        <dbReference type="Rhea" id="RHEA:23096"/>
        <dbReference type="ChEBI" id="CHEBI:15378"/>
        <dbReference type="ChEBI" id="CHEBI:16892"/>
        <dbReference type="ChEBI" id="CHEBI:30616"/>
        <dbReference type="ChEBI" id="CHEBI:58354"/>
        <dbReference type="ChEBI" id="CHEBI:456216"/>
        <dbReference type="EC" id="2.7.1.49"/>
    </reaction>
</comment>
<dbReference type="GO" id="GO:0008972">
    <property type="term" value="F:phosphomethylpyrimidine kinase activity"/>
    <property type="evidence" value="ECO:0007669"/>
    <property type="project" value="UniProtKB-EC"/>
</dbReference>
<evidence type="ECO:0000256" key="14">
    <source>
        <dbReference type="ARBA" id="ARBA00023268"/>
    </source>
</evidence>
<evidence type="ECO:0000259" key="21">
    <source>
        <dbReference type="Pfam" id="PF08543"/>
    </source>
</evidence>
<comment type="catalytic activity">
    <reaction evidence="2">
        <text>4-amino-2-methyl-5-(phosphooxymethyl)pyrimidine + ATP = 4-amino-2-methyl-5-(diphosphooxymethyl)pyrimidine + ADP</text>
        <dbReference type="Rhea" id="RHEA:19893"/>
        <dbReference type="ChEBI" id="CHEBI:30616"/>
        <dbReference type="ChEBI" id="CHEBI:57841"/>
        <dbReference type="ChEBI" id="CHEBI:58354"/>
        <dbReference type="ChEBI" id="CHEBI:456216"/>
        <dbReference type="EC" id="2.7.4.7"/>
    </reaction>
</comment>
<dbReference type="Proteomes" id="UP001199642">
    <property type="component" value="Chromosome"/>
</dbReference>
<evidence type="ECO:0000256" key="5">
    <source>
        <dbReference type="ARBA" id="ARBA00004769"/>
    </source>
</evidence>
<comment type="pathway">
    <text evidence="5">Cofactor biosynthesis; thiamine diphosphate biosynthesis; 4-amino-2-methyl-5-diphosphomethylpyrimidine from 5-amino-1-(5-phospho-D-ribosyl)imidazole: step 3/3.</text>
</comment>
<reference evidence="22 23" key="1">
    <citation type="submission" date="2023-01" db="EMBL/GenBank/DDBJ databases">
        <title>Characterization of estradiol degrading bacteria Microbacterium sp. MZT7 and reveal degrading genes through genome analysis.</title>
        <authorList>
            <person name="Hao P."/>
            <person name="Gao Y."/>
        </authorList>
    </citation>
    <scope>NUCLEOTIDE SEQUENCE [LARGE SCALE GENOMIC DNA]</scope>
    <source>
        <strain evidence="22 23">MZT7</strain>
    </source>
</reference>
<feature type="domain" description="Thiaminase-2/PQQC" evidence="20">
    <location>
        <begin position="604"/>
        <end position="724"/>
    </location>
</feature>
<keyword evidence="12 18" id="KW-0460">Magnesium</keyword>
<name>A0ABY3RSD5_9MICO</name>
<dbReference type="Gene3D" id="3.40.1190.20">
    <property type="match status" value="1"/>
</dbReference>
<feature type="domain" description="Pyridoxamine kinase/Phosphomethylpyrimidine kinase" evidence="21">
    <location>
        <begin position="231"/>
        <end position="477"/>
    </location>
</feature>
<evidence type="ECO:0000256" key="10">
    <source>
        <dbReference type="ARBA" id="ARBA00022777"/>
    </source>
</evidence>
<keyword evidence="9" id="KW-0547">Nucleotide-binding</keyword>
<evidence type="ECO:0000256" key="6">
    <source>
        <dbReference type="ARBA" id="ARBA00005165"/>
    </source>
</evidence>
<feature type="binding site" evidence="18">
    <location>
        <position position="116"/>
    </location>
    <ligand>
        <name>4-amino-2-methyl-5-(diphosphooxymethyl)pyrimidine</name>
        <dbReference type="ChEBI" id="CHEBI:57841"/>
    </ligand>
</feature>
<proteinExistence type="inferred from homology"/>
<dbReference type="SUPFAM" id="SSF48613">
    <property type="entry name" value="Heme oxygenase-like"/>
    <property type="match status" value="1"/>
</dbReference>
<dbReference type="Gene3D" id="3.20.20.70">
    <property type="entry name" value="Aldolase class I"/>
    <property type="match status" value="1"/>
</dbReference>